<dbReference type="PANTHER" id="PTHR30244">
    <property type="entry name" value="TRANSAMINASE"/>
    <property type="match status" value="1"/>
</dbReference>
<dbReference type="PIRSF" id="PIRSF000390">
    <property type="entry name" value="PLP_StrS"/>
    <property type="match status" value="1"/>
</dbReference>
<evidence type="ECO:0000313" key="4">
    <source>
        <dbReference type="Proteomes" id="UP000789752"/>
    </source>
</evidence>
<comment type="caution">
    <text evidence="3">The sequence shown here is derived from an EMBL/GenBank/DDBJ whole genome shotgun (WGS) entry which is preliminary data.</text>
</comment>
<reference evidence="3 4" key="1">
    <citation type="submission" date="2021-04" db="EMBL/GenBank/DDBJ databases">
        <authorList>
            <person name="Vanwijnsberghe S."/>
        </authorList>
    </citation>
    <scope>NUCLEOTIDE SEQUENCE [LARGE SCALE GENOMIC DNA]</scope>
    <source>
        <strain evidence="3 4">LMG 32171</strain>
    </source>
</reference>
<dbReference type="PANTHER" id="PTHR30244:SF34">
    <property type="entry name" value="DTDP-4-AMINO-4,6-DIDEOXYGALACTOSE TRANSAMINASE"/>
    <property type="match status" value="1"/>
</dbReference>
<dbReference type="EMBL" id="CAJQYY010000013">
    <property type="protein sequence ID" value="CAG4899338.1"/>
    <property type="molecule type" value="Genomic_DNA"/>
</dbReference>
<accession>A0ABN7QMX8</accession>
<dbReference type="Gene3D" id="3.90.1150.10">
    <property type="entry name" value="Aspartate Aminotransferase, domain 1"/>
    <property type="match status" value="1"/>
</dbReference>
<evidence type="ECO:0000256" key="2">
    <source>
        <dbReference type="RuleBase" id="RU004508"/>
    </source>
</evidence>
<dbReference type="RefSeq" id="WP_228978537.1">
    <property type="nucleotide sequence ID" value="NZ_CAJQYY010000013.1"/>
</dbReference>
<comment type="similarity">
    <text evidence="1 2">Belongs to the DegT/DnrJ/EryC1 family.</text>
</comment>
<organism evidence="3 4">
    <name type="scientific">Paraburkholderia gardini</name>
    <dbReference type="NCBI Taxonomy" id="2823469"/>
    <lineage>
        <taxon>Bacteria</taxon>
        <taxon>Pseudomonadati</taxon>
        <taxon>Pseudomonadota</taxon>
        <taxon>Betaproteobacteria</taxon>
        <taxon>Burkholderiales</taxon>
        <taxon>Burkholderiaceae</taxon>
        <taxon>Paraburkholderia</taxon>
    </lineage>
</organism>
<gene>
    <name evidence="3" type="primary">vioA_1</name>
    <name evidence="3" type="ORF">R54767_02511</name>
</gene>
<dbReference type="GO" id="GO:0019179">
    <property type="term" value="F:dTDP-4-amino-4,6-dideoxy-D-glucose transaminase activity"/>
    <property type="evidence" value="ECO:0007669"/>
    <property type="project" value="UniProtKB-EC"/>
</dbReference>
<dbReference type="Pfam" id="PF01041">
    <property type="entry name" value="DegT_DnrJ_EryC1"/>
    <property type="match status" value="1"/>
</dbReference>
<evidence type="ECO:0000313" key="3">
    <source>
        <dbReference type="EMBL" id="CAG4899338.1"/>
    </source>
</evidence>
<keyword evidence="4" id="KW-1185">Reference proteome</keyword>
<proteinExistence type="inferred from homology"/>
<evidence type="ECO:0000256" key="1">
    <source>
        <dbReference type="ARBA" id="ARBA00037999"/>
    </source>
</evidence>
<protein>
    <submittedName>
        <fullName evidence="3">dTDP-4-amino-4,6-dideoxy-D-glucose transaminase</fullName>
        <ecNumber evidence="3">2.6.1.33</ecNumber>
    </submittedName>
</protein>
<dbReference type="InterPro" id="IPR000653">
    <property type="entry name" value="DegT/StrS_aminotransferase"/>
</dbReference>
<keyword evidence="2" id="KW-0663">Pyridoxal phosphate</keyword>
<dbReference type="InterPro" id="IPR015422">
    <property type="entry name" value="PyrdxlP-dep_Trfase_small"/>
</dbReference>
<keyword evidence="3" id="KW-0032">Aminotransferase</keyword>
<dbReference type="Gene3D" id="3.40.640.10">
    <property type="entry name" value="Type I PLP-dependent aspartate aminotransferase-like (Major domain)"/>
    <property type="match status" value="1"/>
</dbReference>
<dbReference type="EC" id="2.6.1.33" evidence="3"/>
<dbReference type="InterPro" id="IPR015424">
    <property type="entry name" value="PyrdxlP-dep_Trfase"/>
</dbReference>
<dbReference type="Proteomes" id="UP000789752">
    <property type="component" value="Unassembled WGS sequence"/>
</dbReference>
<dbReference type="InterPro" id="IPR015421">
    <property type="entry name" value="PyrdxlP-dep_Trfase_major"/>
</dbReference>
<name>A0ABN7QMX8_9BURK</name>
<dbReference type="SUPFAM" id="SSF53383">
    <property type="entry name" value="PLP-dependent transferases"/>
    <property type="match status" value="1"/>
</dbReference>
<keyword evidence="3" id="KW-0808">Transferase</keyword>
<sequence length="383" mass="40768">MTLLQAAVPHPSPIFSQRVMLGQHNVPSWDRYEAAMRDIFERRYYTNQGPLARRFEERLQDFLVVRHVVCVTNVTIGLMMAIEALGVHGRVLVPGVSNTAARHALAWCGAEPVFCDVDPVSGHLSVAGAQAAHDDQIKALLGANLWGDASAAPMLTAFAAARGMPVLFDSAHSLGCEIAGRRVGTFGQIEVLGFGEGDILNAAGGACVTTDDDELAARLRNIRSSYGAGRPVPVVKTSNGRMSEAQAALGLLSLDDFAVNRKRNRILFDAYLSQLRGVAGIRVVEPHGAAVSNHQSLVCAVDERVFGLSRDRLIDRLSADNIEARAVDVAQDIDGLARPLPTTGHIAASWLMLPIGAHVDVAMVATVCEIIGTASLQADGASV</sequence>